<proteinExistence type="predicted"/>
<keyword evidence="3" id="KW-0902">Two-component regulatory system</keyword>
<dbReference type="InterPro" id="IPR001789">
    <property type="entry name" value="Sig_transdc_resp-reg_receiver"/>
</dbReference>
<dbReference type="GO" id="GO:0006355">
    <property type="term" value="P:regulation of DNA-templated transcription"/>
    <property type="evidence" value="ECO:0007669"/>
    <property type="project" value="InterPro"/>
</dbReference>
<evidence type="ECO:0000256" key="4">
    <source>
        <dbReference type="ARBA" id="ARBA00023015"/>
    </source>
</evidence>
<dbReference type="FunFam" id="1.10.10.10:FF:000018">
    <property type="entry name" value="DNA-binding response regulator ResD"/>
    <property type="match status" value="1"/>
</dbReference>
<dbReference type="GO" id="GO:0005829">
    <property type="term" value="C:cytosol"/>
    <property type="evidence" value="ECO:0007669"/>
    <property type="project" value="TreeGrafter"/>
</dbReference>
<comment type="caution">
    <text evidence="12">The sequence shown here is derived from an EMBL/GenBank/DDBJ whole genome shotgun (WGS) entry which is preliminary data.</text>
</comment>
<organism evidence="12 13">
    <name type="scientific">Irregularibacter muris</name>
    <dbReference type="NCBI Taxonomy" id="1796619"/>
    <lineage>
        <taxon>Bacteria</taxon>
        <taxon>Bacillati</taxon>
        <taxon>Bacillota</taxon>
        <taxon>Clostridia</taxon>
        <taxon>Eubacteriales</taxon>
        <taxon>Eubacteriaceae</taxon>
        <taxon>Irregularibacter</taxon>
    </lineage>
</organism>
<dbReference type="SMART" id="SM00448">
    <property type="entry name" value="REC"/>
    <property type="match status" value="1"/>
</dbReference>
<dbReference type="SUPFAM" id="SSF46894">
    <property type="entry name" value="C-terminal effector domain of the bipartite response regulators"/>
    <property type="match status" value="1"/>
</dbReference>
<dbReference type="GO" id="GO:0000976">
    <property type="term" value="F:transcription cis-regulatory region binding"/>
    <property type="evidence" value="ECO:0007669"/>
    <property type="project" value="TreeGrafter"/>
</dbReference>
<evidence type="ECO:0000256" key="3">
    <source>
        <dbReference type="ARBA" id="ARBA00023012"/>
    </source>
</evidence>
<dbReference type="Pfam" id="PF00072">
    <property type="entry name" value="Response_reg"/>
    <property type="match status" value="1"/>
</dbReference>
<dbReference type="AlphaFoldDB" id="A0AAE3KZ66"/>
<evidence type="ECO:0000259" key="10">
    <source>
        <dbReference type="PROSITE" id="PS50110"/>
    </source>
</evidence>
<dbReference type="Gene3D" id="1.10.10.10">
    <property type="entry name" value="Winged helix-like DNA-binding domain superfamily/Winged helix DNA-binding domain"/>
    <property type="match status" value="1"/>
</dbReference>
<evidence type="ECO:0000256" key="7">
    <source>
        <dbReference type="ARBA" id="ARBA00024867"/>
    </source>
</evidence>
<name>A0AAE3KZ66_9FIRM</name>
<dbReference type="FunFam" id="3.40.50.2300:FF:000001">
    <property type="entry name" value="DNA-binding response regulator PhoB"/>
    <property type="match status" value="1"/>
</dbReference>
<dbReference type="SMART" id="SM00862">
    <property type="entry name" value="Trans_reg_C"/>
    <property type="match status" value="1"/>
</dbReference>
<evidence type="ECO:0000313" key="13">
    <source>
        <dbReference type="Proteomes" id="UP001205748"/>
    </source>
</evidence>
<dbReference type="PROSITE" id="PS51755">
    <property type="entry name" value="OMPR_PHOB"/>
    <property type="match status" value="1"/>
</dbReference>
<dbReference type="InterPro" id="IPR016032">
    <property type="entry name" value="Sig_transdc_resp-reg_C-effctor"/>
</dbReference>
<dbReference type="PANTHER" id="PTHR48111:SF1">
    <property type="entry name" value="TWO-COMPONENT RESPONSE REGULATOR ORR33"/>
    <property type="match status" value="1"/>
</dbReference>
<dbReference type="EMBL" id="JANKAS010000001">
    <property type="protein sequence ID" value="MCR1897767.1"/>
    <property type="molecule type" value="Genomic_DNA"/>
</dbReference>
<evidence type="ECO:0000256" key="5">
    <source>
        <dbReference type="ARBA" id="ARBA00023125"/>
    </source>
</evidence>
<evidence type="ECO:0000259" key="11">
    <source>
        <dbReference type="PROSITE" id="PS51755"/>
    </source>
</evidence>
<dbReference type="PROSITE" id="PS50110">
    <property type="entry name" value="RESPONSE_REGULATORY"/>
    <property type="match status" value="1"/>
</dbReference>
<feature type="DNA-binding region" description="OmpR/PhoB-type" evidence="9">
    <location>
        <begin position="131"/>
        <end position="227"/>
    </location>
</feature>
<feature type="modified residue" description="4-aspartylphosphate" evidence="8">
    <location>
        <position position="55"/>
    </location>
</feature>
<keyword evidence="6" id="KW-0804">Transcription</keyword>
<evidence type="ECO:0000313" key="12">
    <source>
        <dbReference type="EMBL" id="MCR1897767.1"/>
    </source>
</evidence>
<dbReference type="GO" id="GO:0032993">
    <property type="term" value="C:protein-DNA complex"/>
    <property type="evidence" value="ECO:0007669"/>
    <property type="project" value="TreeGrafter"/>
</dbReference>
<dbReference type="Proteomes" id="UP001205748">
    <property type="component" value="Unassembled WGS sequence"/>
</dbReference>
<feature type="domain" description="Response regulatory" evidence="10">
    <location>
        <begin position="6"/>
        <end position="119"/>
    </location>
</feature>
<keyword evidence="4" id="KW-0805">Transcription regulation</keyword>
<dbReference type="InterPro" id="IPR039420">
    <property type="entry name" value="WalR-like"/>
</dbReference>
<dbReference type="InterPro" id="IPR001867">
    <property type="entry name" value="OmpR/PhoB-type_DNA-bd"/>
</dbReference>
<evidence type="ECO:0000256" key="6">
    <source>
        <dbReference type="ARBA" id="ARBA00023163"/>
    </source>
</evidence>
<accession>A0AAE3KZ66</accession>
<feature type="domain" description="OmpR/PhoB-type" evidence="11">
    <location>
        <begin position="131"/>
        <end position="227"/>
    </location>
</feature>
<comment type="function">
    <text evidence="7">May play the central regulatory role in sporulation. It may be an element of the effector pathway responsible for the activation of sporulation genes in response to nutritional stress. Spo0A may act in concert with spo0H (a sigma factor) to control the expression of some genes that are critical to the sporulation process.</text>
</comment>
<keyword evidence="2 8" id="KW-0597">Phosphoprotein</keyword>
<protein>
    <recommendedName>
        <fullName evidence="1">Stage 0 sporulation protein A homolog</fullName>
    </recommendedName>
</protein>
<dbReference type="PANTHER" id="PTHR48111">
    <property type="entry name" value="REGULATOR OF RPOS"/>
    <property type="match status" value="1"/>
</dbReference>
<evidence type="ECO:0000256" key="1">
    <source>
        <dbReference type="ARBA" id="ARBA00018672"/>
    </source>
</evidence>
<keyword evidence="13" id="KW-1185">Reference proteome</keyword>
<dbReference type="Pfam" id="PF00486">
    <property type="entry name" value="Trans_reg_C"/>
    <property type="match status" value="1"/>
</dbReference>
<dbReference type="RefSeq" id="WP_257529185.1">
    <property type="nucleotide sequence ID" value="NZ_JANKAS010000001.1"/>
</dbReference>
<evidence type="ECO:0000256" key="9">
    <source>
        <dbReference type="PROSITE-ProRule" id="PRU01091"/>
    </source>
</evidence>
<reference evidence="12" key="1">
    <citation type="submission" date="2022-07" db="EMBL/GenBank/DDBJ databases">
        <title>Enhanced cultured diversity of the mouse gut microbiota enables custom-made synthetic communities.</title>
        <authorList>
            <person name="Afrizal A."/>
        </authorList>
    </citation>
    <scope>NUCLEOTIDE SEQUENCE</scope>
    <source>
        <strain evidence="12">DSM 28593</strain>
    </source>
</reference>
<dbReference type="InterPro" id="IPR036388">
    <property type="entry name" value="WH-like_DNA-bd_sf"/>
</dbReference>
<dbReference type="CDD" id="cd00383">
    <property type="entry name" value="trans_reg_C"/>
    <property type="match status" value="1"/>
</dbReference>
<evidence type="ECO:0000256" key="8">
    <source>
        <dbReference type="PROSITE-ProRule" id="PRU00169"/>
    </source>
</evidence>
<dbReference type="Gene3D" id="6.10.250.690">
    <property type="match status" value="1"/>
</dbReference>
<dbReference type="InterPro" id="IPR011006">
    <property type="entry name" value="CheY-like_superfamily"/>
</dbReference>
<dbReference type="GO" id="GO:0000156">
    <property type="term" value="F:phosphorelay response regulator activity"/>
    <property type="evidence" value="ECO:0007669"/>
    <property type="project" value="TreeGrafter"/>
</dbReference>
<sequence length="231" mass="27881">MEQKTRVLVVEDEENMRQLLRLYFERENFIMDEAINGKDALDIFKKNTYDLIVLDVMLPELDGWAVCRKIRQISKIPIIMVTARGEEFDRLFGFELGVDDYIVKPFSPRELIARVKALLRRSIHKPRNEQRETLFLKEITIDLKSREVYLKNKRINLTPKEYDLLLFLIHHRNTVFTREQLLQKVWGYEYFGDLRTVDTHIRRLREKLEEYHHYIATVWGVGYKLEVEDYE</sequence>
<gene>
    <name evidence="12" type="ORF">NSA47_02035</name>
</gene>
<dbReference type="Gene3D" id="3.40.50.2300">
    <property type="match status" value="1"/>
</dbReference>
<dbReference type="SUPFAM" id="SSF52172">
    <property type="entry name" value="CheY-like"/>
    <property type="match status" value="1"/>
</dbReference>
<evidence type="ECO:0000256" key="2">
    <source>
        <dbReference type="ARBA" id="ARBA00022553"/>
    </source>
</evidence>
<keyword evidence="5 9" id="KW-0238">DNA-binding</keyword>